<dbReference type="PANTHER" id="PTHR12271">
    <property type="entry name" value="POLY A POLYMERASE CID PAP -RELATED"/>
    <property type="match status" value="1"/>
</dbReference>
<dbReference type="GO" id="GO:0050265">
    <property type="term" value="F:RNA uridylyltransferase activity"/>
    <property type="evidence" value="ECO:0007669"/>
    <property type="project" value="TreeGrafter"/>
</dbReference>
<evidence type="ECO:0000313" key="3">
    <source>
        <dbReference type="RefSeq" id="XP_002137687.3"/>
    </source>
</evidence>
<accession>A0A6I8V324</accession>
<sequence>MSLNSETFWQSLLEHVSMADIIKENEELNNHIKNDVKKTLQWKFPNTPLQVRLFGSRIMGVGRSESDLDIFVVIGNSSGVYNEKLTPNVHFNLRTIVSAILDNKTKWELTSVLDRTFPLVTVLHKGTNIKCDINFLNRMSCDQNQLVNYIFKLQPIARYMVIFLRAWSQKHGLSRCFRSHIFILLVIFFLQVQGHLPAIKDLQTDLVPNVAPWTSNFHEFPLSKFGMKEIGVNENKTRQILHEFFKLYSTFPFHELVVCPYLGKRIFRRKLKDLMPPWFKYPVKSPVFIQDLILLDHNKGRIIKPHNLWNFQDQCRNMGYWNMQKPQ</sequence>
<name>A0A6I8V324_DROPS</name>
<dbReference type="Pfam" id="PF22600">
    <property type="entry name" value="MTPAP-like_central"/>
    <property type="match status" value="1"/>
</dbReference>
<dbReference type="Gene3D" id="1.10.1410.10">
    <property type="match status" value="1"/>
</dbReference>
<keyword evidence="2" id="KW-1185">Reference proteome</keyword>
<dbReference type="Gene3D" id="3.30.460.10">
    <property type="entry name" value="Beta Polymerase, domain 2"/>
    <property type="match status" value="1"/>
</dbReference>
<gene>
    <name evidence="3" type="primary">LOC6897541</name>
</gene>
<dbReference type="InterPro" id="IPR054708">
    <property type="entry name" value="MTPAP-like_central"/>
</dbReference>
<dbReference type="GeneID" id="6897541"/>
<dbReference type="RefSeq" id="XP_002137687.3">
    <property type="nucleotide sequence ID" value="XM_002137651.4"/>
</dbReference>
<dbReference type="SUPFAM" id="SSF81301">
    <property type="entry name" value="Nucleotidyltransferase"/>
    <property type="match status" value="1"/>
</dbReference>
<dbReference type="GO" id="GO:0031123">
    <property type="term" value="P:RNA 3'-end processing"/>
    <property type="evidence" value="ECO:0007669"/>
    <property type="project" value="TreeGrafter"/>
</dbReference>
<feature type="domain" description="Poly(A) RNA polymerase mitochondrial-like central palm" evidence="1">
    <location>
        <begin position="15"/>
        <end position="149"/>
    </location>
</feature>
<dbReference type="Proteomes" id="UP000001819">
    <property type="component" value="Chromosome 2"/>
</dbReference>
<evidence type="ECO:0000313" key="2">
    <source>
        <dbReference type="Proteomes" id="UP000001819"/>
    </source>
</evidence>
<protein>
    <submittedName>
        <fullName evidence="3">Terminal uridylyltransferase Tailor-like</fullName>
    </submittedName>
</protein>
<dbReference type="Bgee" id="FBgn0263169">
    <property type="expression patterns" value="Expressed in male reproductive system and 1 other cell type or tissue"/>
</dbReference>
<dbReference type="SUPFAM" id="SSF81631">
    <property type="entry name" value="PAP/OAS1 substrate-binding domain"/>
    <property type="match status" value="1"/>
</dbReference>
<evidence type="ECO:0000259" key="1">
    <source>
        <dbReference type="Pfam" id="PF22600"/>
    </source>
</evidence>
<dbReference type="AlphaFoldDB" id="A0A6I8V324"/>
<proteinExistence type="predicted"/>
<reference evidence="2" key="1">
    <citation type="submission" date="2024-06" db="UniProtKB">
        <authorList>
            <consortium name="RefSeq"/>
        </authorList>
    </citation>
    <scope>NUCLEOTIDE SEQUENCE [LARGE SCALE GENOMIC DNA]</scope>
    <source>
        <strain evidence="2">MV2-25</strain>
    </source>
</reference>
<dbReference type="InParanoid" id="A0A6I8V324"/>
<dbReference type="KEGG" id="dpo:6897541"/>
<dbReference type="PANTHER" id="PTHR12271:SF66">
    <property type="entry name" value="TERMINAL URIDYLYLTRANSFERASE TAILOR"/>
    <property type="match status" value="1"/>
</dbReference>
<dbReference type="InterPro" id="IPR043519">
    <property type="entry name" value="NT_sf"/>
</dbReference>
<reference evidence="3" key="2">
    <citation type="submission" date="2025-08" db="UniProtKB">
        <authorList>
            <consortium name="RefSeq"/>
        </authorList>
    </citation>
    <scope>IDENTIFICATION</scope>
    <source>
        <strain evidence="3">MV-25-SWS-2005</strain>
        <tissue evidence="3">Whole body</tissue>
    </source>
</reference>
<organism evidence="2 3">
    <name type="scientific">Drosophila pseudoobscura pseudoobscura</name>
    <name type="common">Fruit fly</name>
    <dbReference type="NCBI Taxonomy" id="46245"/>
    <lineage>
        <taxon>Eukaryota</taxon>
        <taxon>Metazoa</taxon>
        <taxon>Ecdysozoa</taxon>
        <taxon>Arthropoda</taxon>
        <taxon>Hexapoda</taxon>
        <taxon>Insecta</taxon>
        <taxon>Pterygota</taxon>
        <taxon>Neoptera</taxon>
        <taxon>Endopterygota</taxon>
        <taxon>Diptera</taxon>
        <taxon>Brachycera</taxon>
        <taxon>Muscomorpha</taxon>
        <taxon>Ephydroidea</taxon>
        <taxon>Drosophilidae</taxon>
        <taxon>Drosophila</taxon>
        <taxon>Sophophora</taxon>
    </lineage>
</organism>